<evidence type="ECO:0000313" key="2">
    <source>
        <dbReference type="Proteomes" id="UP001521222"/>
    </source>
</evidence>
<accession>A0ABR3QZ76</accession>
<organism evidence="1 2">
    <name type="scientific">Nothophoma quercina</name>
    <dbReference type="NCBI Taxonomy" id="749835"/>
    <lineage>
        <taxon>Eukaryota</taxon>
        <taxon>Fungi</taxon>
        <taxon>Dikarya</taxon>
        <taxon>Ascomycota</taxon>
        <taxon>Pezizomycotina</taxon>
        <taxon>Dothideomycetes</taxon>
        <taxon>Pleosporomycetidae</taxon>
        <taxon>Pleosporales</taxon>
        <taxon>Pleosporineae</taxon>
        <taxon>Didymellaceae</taxon>
        <taxon>Nothophoma</taxon>
    </lineage>
</organism>
<protein>
    <submittedName>
        <fullName evidence="1">Uncharacterized protein</fullName>
    </submittedName>
</protein>
<dbReference type="Proteomes" id="UP001521222">
    <property type="component" value="Unassembled WGS sequence"/>
</dbReference>
<evidence type="ECO:0000313" key="1">
    <source>
        <dbReference type="EMBL" id="KAL1597465.1"/>
    </source>
</evidence>
<comment type="caution">
    <text evidence="1">The sequence shown here is derived from an EMBL/GenBank/DDBJ whole genome shotgun (WGS) entry which is preliminary data.</text>
</comment>
<gene>
    <name evidence="1" type="ORF">SLS59_007496</name>
</gene>
<proteinExistence type="predicted"/>
<name>A0ABR3QZ76_9PLEO</name>
<sequence>MAAAEYYSGACMEPRSTHLLAPSVLQRAQTEQIGRRTEDVEIAQGRIMWLPSMEDLPERAVRRAHGKGAVEDGIYNHPIVVISRPLDNAQVVHFHLITSLQGKKLDQLYPKSNEFHTSRRSWYLPISPSPDHPDANSKKAKKRFPTLALADGASLRWDSYVNIRHVYKIDWTLLKPYANLNDPGRTQFRLERESTVRMIAKGKVLTLYEPGAQMPAPAMRRESTAPARLSADLTFNAERDMRALSLSDSDVDSAASPTATRTPTITYPKRLVLASHFGSVLQDSLNDLDSLVHRVESCEQKKKERPTRDIARILEAPGTNFVRERGHYPVEWERRIYFRGDANEGSH</sequence>
<reference evidence="1 2" key="1">
    <citation type="submission" date="2024-02" db="EMBL/GenBank/DDBJ databases">
        <title>De novo assembly and annotation of 12 fungi associated with fruit tree decline syndrome in Ontario, Canada.</title>
        <authorList>
            <person name="Sulman M."/>
            <person name="Ellouze W."/>
            <person name="Ilyukhin E."/>
        </authorList>
    </citation>
    <scope>NUCLEOTIDE SEQUENCE [LARGE SCALE GENOMIC DNA]</scope>
    <source>
        <strain evidence="1 2">M97-236</strain>
    </source>
</reference>
<keyword evidence="2" id="KW-1185">Reference proteome</keyword>
<dbReference type="PANTHER" id="PTHR37048">
    <property type="entry name" value="QUESTIONABLE PROTEIN"/>
    <property type="match status" value="1"/>
</dbReference>
<dbReference type="EMBL" id="JAKIXB020000026">
    <property type="protein sequence ID" value="KAL1597465.1"/>
    <property type="molecule type" value="Genomic_DNA"/>
</dbReference>
<dbReference type="PANTHER" id="PTHR37048:SF2">
    <property type="entry name" value="QUESTIONABLE PROTEIN"/>
    <property type="match status" value="1"/>
</dbReference>